<name>A0AA95EWJ4_9BACL</name>
<dbReference type="InterPro" id="IPR014962">
    <property type="entry name" value="YolD"/>
</dbReference>
<dbReference type="Pfam" id="PF08863">
    <property type="entry name" value="YolD"/>
    <property type="match status" value="1"/>
</dbReference>
<gene>
    <name evidence="1" type="ORF">P0Y55_01490</name>
</gene>
<protein>
    <submittedName>
        <fullName evidence="1">YolD-like family protein</fullName>
    </submittedName>
</protein>
<sequence length="109" mass="12593">MSKKLENNGLWESSRMMLPEHKERIIALNHEPERRTKPVLDPQQWEEINDRLSEASQTGEVVQLRVWNPRGDRVISGSLVKIDVLGYRIFVDGQWVKLANILEVTISSS</sequence>
<dbReference type="Proteomes" id="UP001178662">
    <property type="component" value="Chromosome"/>
</dbReference>
<keyword evidence="2" id="KW-1185">Reference proteome</keyword>
<organism evidence="1 2">
    <name type="scientific">Candidatus Cohnella colombiensis</name>
    <dbReference type="NCBI Taxonomy" id="3121368"/>
    <lineage>
        <taxon>Bacteria</taxon>
        <taxon>Bacillati</taxon>
        <taxon>Bacillota</taxon>
        <taxon>Bacilli</taxon>
        <taxon>Bacillales</taxon>
        <taxon>Paenibacillaceae</taxon>
        <taxon>Cohnella</taxon>
    </lineage>
</organism>
<proteinExistence type="predicted"/>
<accession>A0AA95EWJ4</accession>
<reference evidence="1" key="1">
    <citation type="submission" date="2023-03" db="EMBL/GenBank/DDBJ databases">
        <title>Andean soil-derived lignocellulolytic bacterial consortium as a source of novel taxa and putative plastic-active enzymes.</title>
        <authorList>
            <person name="Diaz-Garcia L."/>
            <person name="Chuvochina M."/>
            <person name="Feuerriegel G."/>
            <person name="Bunk B."/>
            <person name="Sproer C."/>
            <person name="Streit W.R."/>
            <person name="Rodriguez L.M."/>
            <person name="Overmann J."/>
            <person name="Jimenez D.J."/>
        </authorList>
    </citation>
    <scope>NUCLEOTIDE SEQUENCE</scope>
    <source>
        <strain evidence="1">MAG 2441</strain>
    </source>
</reference>
<dbReference type="EMBL" id="CP119317">
    <property type="protein sequence ID" value="WEK54780.1"/>
    <property type="molecule type" value="Genomic_DNA"/>
</dbReference>
<evidence type="ECO:0000313" key="2">
    <source>
        <dbReference type="Proteomes" id="UP001178662"/>
    </source>
</evidence>
<dbReference type="AlphaFoldDB" id="A0AA95EWJ4"/>
<evidence type="ECO:0000313" key="1">
    <source>
        <dbReference type="EMBL" id="WEK54780.1"/>
    </source>
</evidence>